<feature type="region of interest" description="Disordered" evidence="1">
    <location>
        <begin position="655"/>
        <end position="689"/>
    </location>
</feature>
<sequence length="893" mass="99388">MAKGVKKIKWTGQGIVKNELSVPNQKVVIAPDQDVFFQVGQWYESTPEADKKKAVTWMFQGWKKRNTILEKSVPAGYAYGIKIPKNLCGPFQYYVEASLYHKKDLANQTGLIVSGYCPPKIVTSKWCTSNDGKDVRKEHVFSYGDVIYLNLTTEGLNGHVNLSVDFCRRITGTDDPVIFTQKSVDVIDGEINLELSNTFKWYAQVIRPNPVDQFYVKVYDPANRKYITDSNKDTEHARFLRIKNKVASTVTKTPSNLTPLKIGQADKNHQSYGFCKYITIKQNQKLVFDEADLRNGKKKENVIHLHYLAGGSDKNKTIKIELGAKAPGKCANHKGKVFDLAPLKKAGFMNVKKDSDDAFSFDVNFKYKHENDYIAFFKEYFLPSPAIEANLPLTTCVYRHLLDINVHPDVAWATHFKYDQPIGGFFRAIDVKIQNGLDDELKYLTPYLVEIIKFQYSGLPDFITKFMADMIMDYFISTAQKFGFGIHAYHTFDESGNKPAVIMDYTAKYPWIAKAVIIYCVILSVLVDAIILYLTRGKGAATKIGKVASAASKYGGNVTIAMKRKGFEFITPKISVVRANYYEKQADGRIAFVQTEKVFALPLFGIQYEDKHTLGSLVTSVTGIAKVFDYARTAMTIFGHVSLLKKLGKKFGGRNSAGSSGTGSGGSSGGASGDQGTGGEKKGPSIINTNDIKRGIDNLEEGIENSIDGLFEKIGQKLNFTITIKGKYEANYEVMINHLVGSVSIKDSLENYVNNSKGIIGRKKGIDAVASCELKAGYHVKTDWIMRYAPAFIKGVMPVVDNEARADGKAEIHGSLFFERKYTYAKPEPYYVDNVIFSGIAGTLSGSVKTRGKDREGKSVTIPATPFILMEPYVAKGQKISLLDDKIINEPKS</sequence>
<evidence type="ECO:0000256" key="1">
    <source>
        <dbReference type="SAM" id="MobiDB-lite"/>
    </source>
</evidence>
<name>A0A1G9J0T5_9SPHI</name>
<accession>A0A1G9J0T5</accession>
<dbReference type="EMBL" id="FNGY01000001">
    <property type="protein sequence ID" value="SDL31118.1"/>
    <property type="molecule type" value="Genomic_DNA"/>
</dbReference>
<gene>
    <name evidence="2" type="ORF">SAMN05421820_101115</name>
</gene>
<keyword evidence="3" id="KW-1185">Reference proteome</keyword>
<reference evidence="3" key="1">
    <citation type="submission" date="2016-10" db="EMBL/GenBank/DDBJ databases">
        <authorList>
            <person name="Varghese N."/>
            <person name="Submissions S."/>
        </authorList>
    </citation>
    <scope>NUCLEOTIDE SEQUENCE [LARGE SCALE GENOMIC DNA]</scope>
    <source>
        <strain evidence="3">DSM 19110</strain>
    </source>
</reference>
<dbReference type="OrthoDB" id="719419at2"/>
<dbReference type="RefSeq" id="WP_074603970.1">
    <property type="nucleotide sequence ID" value="NZ_FNGY01000001.1"/>
</dbReference>
<dbReference type="AlphaFoldDB" id="A0A1G9J0T5"/>
<evidence type="ECO:0000313" key="3">
    <source>
        <dbReference type="Proteomes" id="UP000183200"/>
    </source>
</evidence>
<evidence type="ECO:0000313" key="2">
    <source>
        <dbReference type="EMBL" id="SDL31118.1"/>
    </source>
</evidence>
<feature type="compositionally biased region" description="Gly residues" evidence="1">
    <location>
        <begin position="660"/>
        <end position="678"/>
    </location>
</feature>
<organism evidence="2 3">
    <name type="scientific">Pedobacter steynii</name>
    <dbReference type="NCBI Taxonomy" id="430522"/>
    <lineage>
        <taxon>Bacteria</taxon>
        <taxon>Pseudomonadati</taxon>
        <taxon>Bacteroidota</taxon>
        <taxon>Sphingobacteriia</taxon>
        <taxon>Sphingobacteriales</taxon>
        <taxon>Sphingobacteriaceae</taxon>
        <taxon>Pedobacter</taxon>
    </lineage>
</organism>
<protein>
    <submittedName>
        <fullName evidence="2">Uncharacterized protein</fullName>
    </submittedName>
</protein>
<dbReference type="Proteomes" id="UP000183200">
    <property type="component" value="Unassembled WGS sequence"/>
</dbReference>
<proteinExistence type="predicted"/>